<keyword evidence="4" id="KW-1185">Reference proteome</keyword>
<name>A0A3M7P7D5_BRAPC</name>
<dbReference type="Gene3D" id="2.10.60.10">
    <property type="entry name" value="CD59"/>
    <property type="match status" value="1"/>
</dbReference>
<dbReference type="AlphaFoldDB" id="A0A3M7P7D5"/>
<comment type="caution">
    <text evidence="3">The sequence shown here is derived from an EMBL/GenBank/DDBJ whole genome shotgun (WGS) entry which is preliminary data.</text>
</comment>
<accession>A0A3M7P7D5</accession>
<reference evidence="3 4" key="1">
    <citation type="journal article" date="2018" name="Sci. Rep.">
        <title>Genomic signatures of local adaptation to the degree of environmental predictability in rotifers.</title>
        <authorList>
            <person name="Franch-Gras L."/>
            <person name="Hahn C."/>
            <person name="Garcia-Roger E.M."/>
            <person name="Carmona M.J."/>
            <person name="Serra M."/>
            <person name="Gomez A."/>
        </authorList>
    </citation>
    <scope>NUCLEOTIDE SEQUENCE [LARGE SCALE GENOMIC DNA]</scope>
    <source>
        <strain evidence="3">HYR1</strain>
    </source>
</reference>
<protein>
    <recommendedName>
        <fullName evidence="2">Snake toxin/toxin-like domain-containing protein</fullName>
    </recommendedName>
</protein>
<dbReference type="EMBL" id="REGN01012675">
    <property type="protein sequence ID" value="RMZ94995.1"/>
    <property type="molecule type" value="Genomic_DNA"/>
</dbReference>
<gene>
    <name evidence="3" type="ORF">BpHYR1_001645</name>
</gene>
<dbReference type="SUPFAM" id="SSF57302">
    <property type="entry name" value="Snake toxin-like"/>
    <property type="match status" value="1"/>
</dbReference>
<dbReference type="InterPro" id="IPR045860">
    <property type="entry name" value="Snake_toxin-like_sf"/>
</dbReference>
<dbReference type="Proteomes" id="UP000276133">
    <property type="component" value="Unassembled WGS sequence"/>
</dbReference>
<dbReference type="InterPro" id="IPR035076">
    <property type="entry name" value="Toxin/TOLIP"/>
</dbReference>
<evidence type="ECO:0000313" key="3">
    <source>
        <dbReference type="EMBL" id="RMZ94995.1"/>
    </source>
</evidence>
<feature type="signal peptide" evidence="1">
    <location>
        <begin position="1"/>
        <end position="20"/>
    </location>
</feature>
<keyword evidence="1" id="KW-0732">Signal</keyword>
<evidence type="ECO:0000259" key="2">
    <source>
        <dbReference type="Pfam" id="PF00087"/>
    </source>
</evidence>
<proteinExistence type="predicted"/>
<sequence length="95" mass="10104">MLLIVLFIPVFLNLIPSSNGLKCYVCNGCSTAESLTDCASGESFCKKIYGFLTWNLNIARTCASKCTETNVPVIFGNGGSVSCCQTDGCNSTTNK</sequence>
<dbReference type="Pfam" id="PF00087">
    <property type="entry name" value="Toxin_TOLIP"/>
    <property type="match status" value="1"/>
</dbReference>
<evidence type="ECO:0000256" key="1">
    <source>
        <dbReference type="SAM" id="SignalP"/>
    </source>
</evidence>
<feature type="chain" id="PRO_5017994654" description="Snake toxin/toxin-like domain-containing protein" evidence="1">
    <location>
        <begin position="21"/>
        <end position="95"/>
    </location>
</feature>
<dbReference type="OrthoDB" id="5945173at2759"/>
<evidence type="ECO:0000313" key="4">
    <source>
        <dbReference type="Proteomes" id="UP000276133"/>
    </source>
</evidence>
<feature type="domain" description="Snake toxin/toxin-like" evidence="2">
    <location>
        <begin position="21"/>
        <end position="90"/>
    </location>
</feature>
<organism evidence="3 4">
    <name type="scientific">Brachionus plicatilis</name>
    <name type="common">Marine rotifer</name>
    <name type="synonym">Brachionus muelleri</name>
    <dbReference type="NCBI Taxonomy" id="10195"/>
    <lineage>
        <taxon>Eukaryota</taxon>
        <taxon>Metazoa</taxon>
        <taxon>Spiralia</taxon>
        <taxon>Gnathifera</taxon>
        <taxon>Rotifera</taxon>
        <taxon>Eurotatoria</taxon>
        <taxon>Monogononta</taxon>
        <taxon>Pseudotrocha</taxon>
        <taxon>Ploima</taxon>
        <taxon>Brachionidae</taxon>
        <taxon>Brachionus</taxon>
    </lineage>
</organism>